<dbReference type="GO" id="GO:0022857">
    <property type="term" value="F:transmembrane transporter activity"/>
    <property type="evidence" value="ECO:0007669"/>
    <property type="project" value="InterPro"/>
</dbReference>
<accession>A0A553ZNH8</accession>
<keyword evidence="2 5" id="KW-0812">Transmembrane</keyword>
<dbReference type="RefSeq" id="WP_143940705.1">
    <property type="nucleotide sequence ID" value="NZ_VKLS01000046.1"/>
</dbReference>
<comment type="caution">
    <text evidence="7">The sequence shown here is derived from an EMBL/GenBank/DDBJ whole genome shotgun (WGS) entry which is preliminary data.</text>
</comment>
<sequence length="410" mass="41650">MDDHTGQKPQRGERSGWYSAGVGGVGAASFFSDSGHEIATAVLPGFLTSTLHASPGALGVVEGVSDALTGIAKLAGGPLANSPARRARIATGGYLGTALATGALGLATSVWQVGVARATAWASRGIRSPARDALLASLAPRHAYGRAFGLERAGDNLGAVVGPLLAALLVSLVGIRTTLYCAALPGLLAAVAITFAGREARRTLAEPFARRRIRLRLGALRRAGMARALLPVAMFEVGNIAVTLLILRATQLLHHGARDLAAATSLAVLIYAAHNALAAAVAYLGGHWIDRAGPRAAFATGGVLYLAAYGMFAVPWHGWPPLLAAFVLAGSGIGLVETAESTLVAGMLPDALRGSGFGLLGLVQSLGDFASSAAVGLLWTAFGPAVGFGYAAAWTGASALAVWATGRGRR</sequence>
<dbReference type="EMBL" id="VKLS01000046">
    <property type="protein sequence ID" value="TSB43002.1"/>
    <property type="molecule type" value="Genomic_DNA"/>
</dbReference>
<evidence type="ECO:0000256" key="1">
    <source>
        <dbReference type="ARBA" id="ARBA00004651"/>
    </source>
</evidence>
<feature type="domain" description="Major facilitator superfamily (MFS) profile" evidence="6">
    <location>
        <begin position="1"/>
        <end position="410"/>
    </location>
</feature>
<keyword evidence="3 5" id="KW-1133">Transmembrane helix</keyword>
<dbReference type="PANTHER" id="PTHR23518:SF2">
    <property type="entry name" value="MAJOR FACILITATOR SUPERFAMILY TRANSPORTER"/>
    <property type="match status" value="1"/>
</dbReference>
<proteinExistence type="predicted"/>
<dbReference type="InterPro" id="IPR036259">
    <property type="entry name" value="MFS_trans_sf"/>
</dbReference>
<dbReference type="PANTHER" id="PTHR23518">
    <property type="entry name" value="C-METHYLTRANSFERASE"/>
    <property type="match status" value="1"/>
</dbReference>
<gene>
    <name evidence="7" type="ORF">FNZ23_06865</name>
</gene>
<feature type="transmembrane region" description="Helical" evidence="5">
    <location>
        <begin position="228"/>
        <end position="248"/>
    </location>
</feature>
<feature type="transmembrane region" description="Helical" evidence="5">
    <location>
        <begin position="296"/>
        <end position="316"/>
    </location>
</feature>
<evidence type="ECO:0000256" key="2">
    <source>
        <dbReference type="ARBA" id="ARBA00022692"/>
    </source>
</evidence>
<dbReference type="Proteomes" id="UP000320888">
    <property type="component" value="Unassembled WGS sequence"/>
</dbReference>
<dbReference type="AlphaFoldDB" id="A0A553ZNH8"/>
<protein>
    <submittedName>
        <fullName evidence="7">MFS transporter</fullName>
    </submittedName>
</protein>
<keyword evidence="8" id="KW-1185">Reference proteome</keyword>
<feature type="transmembrane region" description="Helical" evidence="5">
    <location>
        <begin position="388"/>
        <end position="406"/>
    </location>
</feature>
<evidence type="ECO:0000259" key="6">
    <source>
        <dbReference type="PROSITE" id="PS50850"/>
    </source>
</evidence>
<evidence type="ECO:0000313" key="7">
    <source>
        <dbReference type="EMBL" id="TSB43002.1"/>
    </source>
</evidence>
<evidence type="ECO:0000256" key="4">
    <source>
        <dbReference type="ARBA" id="ARBA00023136"/>
    </source>
</evidence>
<feature type="transmembrane region" description="Helical" evidence="5">
    <location>
        <begin position="260"/>
        <end position="284"/>
    </location>
</feature>
<feature type="transmembrane region" description="Helical" evidence="5">
    <location>
        <begin position="179"/>
        <end position="197"/>
    </location>
</feature>
<dbReference type="GO" id="GO:0005886">
    <property type="term" value="C:plasma membrane"/>
    <property type="evidence" value="ECO:0007669"/>
    <property type="project" value="UniProtKB-SubCell"/>
</dbReference>
<organism evidence="7 8">
    <name type="scientific">Streptomyces benahoarensis</name>
    <dbReference type="NCBI Taxonomy" id="2595054"/>
    <lineage>
        <taxon>Bacteria</taxon>
        <taxon>Bacillati</taxon>
        <taxon>Actinomycetota</taxon>
        <taxon>Actinomycetes</taxon>
        <taxon>Kitasatosporales</taxon>
        <taxon>Streptomycetaceae</taxon>
        <taxon>Streptomyces</taxon>
    </lineage>
</organism>
<dbReference type="InterPro" id="IPR020846">
    <property type="entry name" value="MFS_dom"/>
</dbReference>
<dbReference type="Pfam" id="PF07690">
    <property type="entry name" value="MFS_1"/>
    <property type="match status" value="1"/>
</dbReference>
<evidence type="ECO:0000313" key="8">
    <source>
        <dbReference type="Proteomes" id="UP000320888"/>
    </source>
</evidence>
<dbReference type="OrthoDB" id="9803985at2"/>
<evidence type="ECO:0000256" key="3">
    <source>
        <dbReference type="ARBA" id="ARBA00022989"/>
    </source>
</evidence>
<dbReference type="SUPFAM" id="SSF103473">
    <property type="entry name" value="MFS general substrate transporter"/>
    <property type="match status" value="1"/>
</dbReference>
<dbReference type="CDD" id="cd17370">
    <property type="entry name" value="MFS_MJ1317_like"/>
    <property type="match status" value="1"/>
</dbReference>
<comment type="subcellular location">
    <subcellularLocation>
        <location evidence="1">Cell membrane</location>
        <topology evidence="1">Multi-pass membrane protein</topology>
    </subcellularLocation>
</comment>
<dbReference type="InterPro" id="IPR011701">
    <property type="entry name" value="MFS"/>
</dbReference>
<name>A0A553ZNH8_9ACTN</name>
<evidence type="ECO:0000256" key="5">
    <source>
        <dbReference type="SAM" id="Phobius"/>
    </source>
</evidence>
<dbReference type="PROSITE" id="PS50850">
    <property type="entry name" value="MFS"/>
    <property type="match status" value="1"/>
</dbReference>
<dbReference type="Gene3D" id="1.20.1250.20">
    <property type="entry name" value="MFS general substrate transporter like domains"/>
    <property type="match status" value="1"/>
</dbReference>
<keyword evidence="4 5" id="KW-0472">Membrane</keyword>
<reference evidence="7 8" key="1">
    <citation type="submission" date="2019-07" db="EMBL/GenBank/DDBJ databases">
        <title>Draft genome for Streptomyces benahoarensis MZ03-48.</title>
        <authorList>
            <person name="Gonzalez-Pimentel J.L."/>
        </authorList>
    </citation>
    <scope>NUCLEOTIDE SEQUENCE [LARGE SCALE GENOMIC DNA]</scope>
    <source>
        <strain evidence="7 8">MZ03-48</strain>
    </source>
</reference>